<keyword evidence="2" id="KW-0342">GTP-binding</keyword>
<dbReference type="SUPFAM" id="SSF143555">
    <property type="entry name" value="FwdE-like"/>
    <property type="match status" value="1"/>
</dbReference>
<sequence>MSDFVKLVDQLDLEEERAQLLISSLVIHGHVCGGMPLGFIAGEAALKALGTKREQNMDKFAILESGDNHAAGCFADGVQFATGCTFGKGLMEKTKKGKFALLLVDKITKKAVHVRLKNEVMKAAFNSPFITEFRKKGIKPSNIPQDIAFEMLKKPFNTPVDQLVEIEGPFDYEFSEPPAAFNLVECEVCGELCAENYVRLENSKKVCLDCFVYAK</sequence>
<reference evidence="4 5" key="1">
    <citation type="journal article" date="2017" name="Front. Microbiol.">
        <title>Genome Sequence of Desulfurella amilsii Strain TR1 and Comparative Genomics of Desulfurellaceae Family.</title>
        <authorList>
            <person name="Florentino A.P."/>
            <person name="Stams A.J."/>
            <person name="Sanchez-Andrea I."/>
        </authorList>
    </citation>
    <scope>NUCLEOTIDE SEQUENCE [LARGE SCALE GENOMIC DNA]</scope>
    <source>
        <strain evidence="4 5">TR1</strain>
    </source>
</reference>
<evidence type="ECO:0000259" key="3">
    <source>
        <dbReference type="Pfam" id="PF02663"/>
    </source>
</evidence>
<dbReference type="OrthoDB" id="9804309at2"/>
<dbReference type="Gene3D" id="1.10.3320.10">
    <property type="entry name" value="pa2218 like domain"/>
    <property type="match status" value="1"/>
</dbReference>
<dbReference type="Proteomes" id="UP000194141">
    <property type="component" value="Unassembled WGS sequence"/>
</dbReference>
<proteinExistence type="predicted"/>
<protein>
    <recommendedName>
        <fullName evidence="3">Formylmethanofuran dehydrogenase subunit E domain-containing protein</fullName>
    </recommendedName>
</protein>
<dbReference type="GO" id="GO:0005525">
    <property type="term" value="F:GTP binding"/>
    <property type="evidence" value="ECO:0007669"/>
    <property type="project" value="UniProtKB-KW"/>
</dbReference>
<dbReference type="Gene3D" id="3.30.1330.20">
    <property type="entry name" value="Tubulin/FtsZ, C-terminal domain"/>
    <property type="match status" value="1"/>
</dbReference>
<evidence type="ECO:0000256" key="2">
    <source>
        <dbReference type="ARBA" id="ARBA00023134"/>
    </source>
</evidence>
<dbReference type="PANTHER" id="PTHR39418">
    <property type="entry name" value="DEHYDROGENASE-RELATED"/>
    <property type="match status" value="1"/>
</dbReference>
<accession>A0A1X4XYS2</accession>
<dbReference type="InterPro" id="IPR053194">
    <property type="entry name" value="tRNA_methyltr_O"/>
</dbReference>
<dbReference type="InterPro" id="IPR003814">
    <property type="entry name" value="FmdEsu_dom"/>
</dbReference>
<dbReference type="RefSeq" id="WP_086033305.1">
    <property type="nucleotide sequence ID" value="NZ_MDSU01000011.1"/>
</dbReference>
<evidence type="ECO:0000256" key="1">
    <source>
        <dbReference type="ARBA" id="ARBA00022741"/>
    </source>
</evidence>
<dbReference type="STRING" id="1562698.DESAMIL20_561"/>
<feature type="domain" description="Formylmethanofuran dehydrogenase subunit E" evidence="3">
    <location>
        <begin position="27"/>
        <end position="140"/>
    </location>
</feature>
<comment type="caution">
    <text evidence="4">The sequence shown here is derived from an EMBL/GenBank/DDBJ whole genome shotgun (WGS) entry which is preliminary data.</text>
</comment>
<evidence type="ECO:0000313" key="4">
    <source>
        <dbReference type="EMBL" id="OSS42678.1"/>
    </source>
</evidence>
<dbReference type="Pfam" id="PF02663">
    <property type="entry name" value="FmdE"/>
    <property type="match status" value="1"/>
</dbReference>
<keyword evidence="5" id="KW-1185">Reference proteome</keyword>
<dbReference type="InterPro" id="IPR037103">
    <property type="entry name" value="Tubulin/FtsZ-like_C"/>
</dbReference>
<name>A0A1X4XYS2_9BACT</name>
<dbReference type="AlphaFoldDB" id="A0A1X4XYS2"/>
<organism evidence="4 5">
    <name type="scientific">Desulfurella amilsii</name>
    <dbReference type="NCBI Taxonomy" id="1562698"/>
    <lineage>
        <taxon>Bacteria</taxon>
        <taxon>Pseudomonadati</taxon>
        <taxon>Campylobacterota</taxon>
        <taxon>Desulfurellia</taxon>
        <taxon>Desulfurellales</taxon>
        <taxon>Desulfurellaceae</taxon>
        <taxon>Desulfurella</taxon>
    </lineage>
</organism>
<dbReference type="EMBL" id="MDSU01000011">
    <property type="protein sequence ID" value="OSS42678.1"/>
    <property type="molecule type" value="Genomic_DNA"/>
</dbReference>
<gene>
    <name evidence="4" type="ORF">DESAMIL20_561</name>
</gene>
<keyword evidence="1" id="KW-0547">Nucleotide-binding</keyword>
<evidence type="ECO:0000313" key="5">
    <source>
        <dbReference type="Proteomes" id="UP000194141"/>
    </source>
</evidence>
<dbReference type="PANTHER" id="PTHR39418:SF1">
    <property type="entry name" value="DEHYDROGENASE"/>
    <property type="match status" value="1"/>
</dbReference>
<dbReference type="InterPro" id="IPR023288">
    <property type="entry name" value="Pa2218-like_dom_sf"/>
</dbReference>